<dbReference type="CDD" id="cd16500">
    <property type="entry name" value="RING-HC_CARP"/>
    <property type="match status" value="1"/>
</dbReference>
<feature type="compositionally biased region" description="Low complexity" evidence="5">
    <location>
        <begin position="126"/>
        <end position="136"/>
    </location>
</feature>
<dbReference type="PROSITE" id="PS50089">
    <property type="entry name" value="ZF_RING_2"/>
    <property type="match status" value="1"/>
</dbReference>
<evidence type="ECO:0000256" key="1">
    <source>
        <dbReference type="ARBA" id="ARBA00004202"/>
    </source>
</evidence>
<dbReference type="InterPro" id="IPR011011">
    <property type="entry name" value="Znf_FYVE_PHD"/>
</dbReference>
<evidence type="ECO:0000313" key="8">
    <source>
        <dbReference type="Proteomes" id="UP001075354"/>
    </source>
</evidence>
<dbReference type="FunFam" id="3.30.40.10:FF:000110">
    <property type="entry name" value="E3 ubiquitin-protein ligase RNF34 isoform X1"/>
    <property type="match status" value="1"/>
</dbReference>
<organism evidence="7 8">
    <name type="scientific">Megalurothrips usitatus</name>
    <name type="common">bean blossom thrips</name>
    <dbReference type="NCBI Taxonomy" id="439358"/>
    <lineage>
        <taxon>Eukaryota</taxon>
        <taxon>Metazoa</taxon>
        <taxon>Ecdysozoa</taxon>
        <taxon>Arthropoda</taxon>
        <taxon>Hexapoda</taxon>
        <taxon>Insecta</taxon>
        <taxon>Pterygota</taxon>
        <taxon>Neoptera</taxon>
        <taxon>Paraneoptera</taxon>
        <taxon>Thysanoptera</taxon>
        <taxon>Terebrantia</taxon>
        <taxon>Thripoidea</taxon>
        <taxon>Thripidae</taxon>
        <taxon>Megalurothrips</taxon>
    </lineage>
</organism>
<dbReference type="GO" id="GO:0043161">
    <property type="term" value="P:proteasome-mediated ubiquitin-dependent protein catabolic process"/>
    <property type="evidence" value="ECO:0007669"/>
    <property type="project" value="TreeGrafter"/>
</dbReference>
<feature type="compositionally biased region" description="Polar residues" evidence="5">
    <location>
        <begin position="137"/>
        <end position="154"/>
    </location>
</feature>
<keyword evidence="2 4" id="KW-0479">Metal-binding</keyword>
<feature type="compositionally biased region" description="Low complexity" evidence="5">
    <location>
        <begin position="184"/>
        <end position="194"/>
    </location>
</feature>
<comment type="subcellular location">
    <subcellularLocation>
        <location evidence="1">Cell membrane</location>
        <topology evidence="1">Peripheral membrane protein</topology>
    </subcellularLocation>
</comment>
<dbReference type="GO" id="GO:0005737">
    <property type="term" value="C:cytoplasm"/>
    <property type="evidence" value="ECO:0007669"/>
    <property type="project" value="TreeGrafter"/>
</dbReference>
<dbReference type="GO" id="GO:0061630">
    <property type="term" value="F:ubiquitin protein ligase activity"/>
    <property type="evidence" value="ECO:0007669"/>
    <property type="project" value="TreeGrafter"/>
</dbReference>
<name>A0AAV7XEJ0_9NEOP</name>
<evidence type="ECO:0000256" key="3">
    <source>
        <dbReference type="ARBA" id="ARBA00022833"/>
    </source>
</evidence>
<evidence type="ECO:0000259" key="6">
    <source>
        <dbReference type="PROSITE" id="PS50089"/>
    </source>
</evidence>
<feature type="compositionally biased region" description="Low complexity" evidence="5">
    <location>
        <begin position="322"/>
        <end position="331"/>
    </location>
</feature>
<proteinExistence type="predicted"/>
<dbReference type="SUPFAM" id="SSF57850">
    <property type="entry name" value="RING/U-box"/>
    <property type="match status" value="1"/>
</dbReference>
<dbReference type="InterPro" id="IPR057299">
    <property type="entry name" value="RNF34_RFFL_SAP"/>
</dbReference>
<keyword evidence="8" id="KW-1185">Reference proteome</keyword>
<feature type="compositionally biased region" description="Polar residues" evidence="5">
    <location>
        <begin position="250"/>
        <end position="266"/>
    </location>
</feature>
<dbReference type="Pfam" id="PF23632">
    <property type="entry name" value="SAP_RNF34_RFFL"/>
    <property type="match status" value="1"/>
</dbReference>
<keyword evidence="2 4" id="KW-0863">Zinc-finger</keyword>
<dbReference type="Gene3D" id="3.30.40.10">
    <property type="entry name" value="Zinc/RING finger domain, C3HC4 (zinc finger)"/>
    <property type="match status" value="1"/>
</dbReference>
<dbReference type="SUPFAM" id="SSF57903">
    <property type="entry name" value="FYVE/PHD zinc finger"/>
    <property type="match status" value="1"/>
</dbReference>
<dbReference type="GO" id="GO:0005886">
    <property type="term" value="C:plasma membrane"/>
    <property type="evidence" value="ECO:0007669"/>
    <property type="project" value="UniProtKB-SubCell"/>
</dbReference>
<dbReference type="Gene3D" id="1.10.720.30">
    <property type="entry name" value="SAP domain"/>
    <property type="match status" value="1"/>
</dbReference>
<dbReference type="AlphaFoldDB" id="A0AAV7XEJ0"/>
<feature type="domain" description="RING-type" evidence="6">
    <location>
        <begin position="403"/>
        <end position="438"/>
    </location>
</feature>
<dbReference type="InterPro" id="IPR001841">
    <property type="entry name" value="Znf_RING"/>
</dbReference>
<gene>
    <name evidence="7" type="ORF">ONE63_002219</name>
</gene>
<dbReference type="InterPro" id="IPR036361">
    <property type="entry name" value="SAP_dom_sf"/>
</dbReference>
<dbReference type="Pfam" id="PF22968">
    <property type="entry name" value="RNF34L-like_3rd"/>
    <property type="match status" value="1"/>
</dbReference>
<dbReference type="PANTHER" id="PTHR14879:SF15">
    <property type="entry name" value="E3 UBIQUITIN-PROTEIN LIGASE RIFIFYLIN-LIKE PROTEIN"/>
    <property type="match status" value="1"/>
</dbReference>
<protein>
    <recommendedName>
        <fullName evidence="6">RING-type domain-containing protein</fullName>
    </recommendedName>
</protein>
<dbReference type="InterPro" id="IPR051728">
    <property type="entry name" value="RING-FYVE_E3_ubiquitin-ligase"/>
</dbReference>
<dbReference type="SUPFAM" id="SSF68906">
    <property type="entry name" value="SAP domain"/>
    <property type="match status" value="2"/>
</dbReference>
<feature type="region of interest" description="Disordered" evidence="5">
    <location>
        <begin position="200"/>
        <end position="267"/>
    </location>
</feature>
<dbReference type="SMART" id="SM00184">
    <property type="entry name" value="RING"/>
    <property type="match status" value="2"/>
</dbReference>
<evidence type="ECO:0000256" key="2">
    <source>
        <dbReference type="ARBA" id="ARBA00022771"/>
    </source>
</evidence>
<dbReference type="Proteomes" id="UP001075354">
    <property type="component" value="Chromosome 12"/>
</dbReference>
<feature type="region of interest" description="Disordered" evidence="5">
    <location>
        <begin position="305"/>
        <end position="336"/>
    </location>
</feature>
<dbReference type="PANTHER" id="PTHR14879">
    <property type="entry name" value="CASPASE REGULATOR, RING FINGER DOMAIN-CONTAINING"/>
    <property type="match status" value="1"/>
</dbReference>
<evidence type="ECO:0000256" key="4">
    <source>
        <dbReference type="PROSITE-ProRule" id="PRU00175"/>
    </source>
</evidence>
<evidence type="ECO:0000256" key="5">
    <source>
        <dbReference type="SAM" id="MobiDB-lite"/>
    </source>
</evidence>
<comment type="caution">
    <text evidence="7">The sequence shown here is derived from an EMBL/GenBank/DDBJ whole genome shotgun (WGS) entry which is preliminary data.</text>
</comment>
<evidence type="ECO:0000313" key="7">
    <source>
        <dbReference type="EMBL" id="KAJ1521880.1"/>
    </source>
</evidence>
<dbReference type="InterPro" id="IPR055111">
    <property type="entry name" value="RNF34_RFFL_HeH"/>
</dbReference>
<dbReference type="GO" id="GO:1902042">
    <property type="term" value="P:negative regulation of extrinsic apoptotic signaling pathway via death domain receptors"/>
    <property type="evidence" value="ECO:0007669"/>
    <property type="project" value="TreeGrafter"/>
</dbReference>
<dbReference type="GO" id="GO:0008270">
    <property type="term" value="F:zinc ion binding"/>
    <property type="evidence" value="ECO:0007669"/>
    <property type="project" value="UniProtKB-KW"/>
</dbReference>
<sequence length="450" mass="48420">MAKETFSSLIDLFKSPSSSSVSTLMCDVCGNKLSVFRKKKPCAECKRQFCSQCLQRCRDRALRCKNCCVLTMRPPHRAALLDLRAKDLQHYLTQHNVSTRGCLEKEDLVNVLLRYAGTPGNPPPGNVGNPGNSSNSRYPPTGNSSFISGNSENRAGNSGTGSSVTVTIATTSASTSVRTLEPASGDSDSSSDTSFEIVQRPGSIDNITSVHSSSSSTSVSEKSSPADTSSSTVETTGVPPLRPERESENPEGSETTADAPMTSTQHSADETLGTLGSISLTSPVNLEGAAAPDIVVDPDIHNVDSQEGQRVHPLSQPVSQANSSNNSSNNSPNLLRGTMASITSEADFEALSVKSLKDILHRHRVNYHGCCEKAELVDRAKRLYRDYCTSRAELEKLELDALCKICMDAPVECVMLECGHMATCTDCGRQLSECPICRQFVVRIVRTFKA</sequence>
<reference evidence="7" key="1">
    <citation type="submission" date="2022-12" db="EMBL/GenBank/DDBJ databases">
        <title>Chromosome-level genome assembly of the bean flower thrips Megalurothrips usitatus.</title>
        <authorList>
            <person name="Ma L."/>
            <person name="Liu Q."/>
            <person name="Li H."/>
            <person name="Cai W."/>
        </authorList>
    </citation>
    <scope>NUCLEOTIDE SEQUENCE</scope>
    <source>
        <strain evidence="7">Cailab_2022a</strain>
    </source>
</reference>
<feature type="region of interest" description="Disordered" evidence="5">
    <location>
        <begin position="175"/>
        <end position="194"/>
    </location>
</feature>
<feature type="region of interest" description="Disordered" evidence="5">
    <location>
        <begin position="115"/>
        <end position="163"/>
    </location>
</feature>
<keyword evidence="3" id="KW-0862">Zinc</keyword>
<dbReference type="Pfam" id="PF13920">
    <property type="entry name" value="zf-C3HC4_3"/>
    <property type="match status" value="1"/>
</dbReference>
<dbReference type="EMBL" id="JAPTSV010000012">
    <property type="protein sequence ID" value="KAJ1521880.1"/>
    <property type="molecule type" value="Genomic_DNA"/>
</dbReference>
<accession>A0AAV7XEJ0</accession>
<feature type="compositionally biased region" description="Polar residues" evidence="5">
    <location>
        <begin position="225"/>
        <end position="235"/>
    </location>
</feature>
<feature type="compositionally biased region" description="Low complexity" evidence="5">
    <location>
        <begin position="208"/>
        <end position="223"/>
    </location>
</feature>
<dbReference type="GO" id="GO:0070936">
    <property type="term" value="P:protein K48-linked ubiquitination"/>
    <property type="evidence" value="ECO:0007669"/>
    <property type="project" value="TreeGrafter"/>
</dbReference>
<dbReference type="Gene3D" id="1.10.720.140">
    <property type="match status" value="1"/>
</dbReference>
<dbReference type="InterPro" id="IPR013083">
    <property type="entry name" value="Znf_RING/FYVE/PHD"/>
</dbReference>